<organism evidence="1 2">
    <name type="scientific">Trichonephila clavipes</name>
    <name type="common">Golden silk orbweaver</name>
    <name type="synonym">Nephila clavipes</name>
    <dbReference type="NCBI Taxonomy" id="2585209"/>
    <lineage>
        <taxon>Eukaryota</taxon>
        <taxon>Metazoa</taxon>
        <taxon>Ecdysozoa</taxon>
        <taxon>Arthropoda</taxon>
        <taxon>Chelicerata</taxon>
        <taxon>Arachnida</taxon>
        <taxon>Araneae</taxon>
        <taxon>Araneomorphae</taxon>
        <taxon>Entelegynae</taxon>
        <taxon>Araneoidea</taxon>
        <taxon>Nephilidae</taxon>
        <taxon>Trichonephila</taxon>
    </lineage>
</organism>
<dbReference type="AlphaFoldDB" id="A0A8X6VT76"/>
<dbReference type="EMBL" id="BMAU01021357">
    <property type="protein sequence ID" value="GFY21395.1"/>
    <property type="molecule type" value="Genomic_DNA"/>
</dbReference>
<proteinExistence type="predicted"/>
<keyword evidence="2" id="KW-1185">Reference proteome</keyword>
<dbReference type="Proteomes" id="UP000887159">
    <property type="component" value="Unassembled WGS sequence"/>
</dbReference>
<accession>A0A8X6VT76</accession>
<dbReference type="PANTHER" id="PTHR22955">
    <property type="entry name" value="RETROTRANSPOSON"/>
    <property type="match status" value="1"/>
</dbReference>
<evidence type="ECO:0000313" key="1">
    <source>
        <dbReference type="EMBL" id="GFY21395.1"/>
    </source>
</evidence>
<sequence>MLYSYVVCKRSLENQFGSDNATLEYVTNLYGTFPLIFLGVFLENINSCLSRALSGSLVEKRTRNWSVFVANRVKEIRELTQFQSWRHVPSNMNIADLLSRGCTPQNMLDSKWWEGPRWLKKNREQWPANEIKCEHKDAILEKKEN</sequence>
<gene>
    <name evidence="1" type="primary">AVEN_234885_1</name>
    <name evidence="1" type="ORF">TNCV_3994391</name>
</gene>
<reference evidence="1" key="1">
    <citation type="submission" date="2020-08" db="EMBL/GenBank/DDBJ databases">
        <title>Multicomponent nature underlies the extraordinary mechanical properties of spider dragline silk.</title>
        <authorList>
            <person name="Kono N."/>
            <person name="Nakamura H."/>
            <person name="Mori M."/>
            <person name="Yoshida Y."/>
            <person name="Ohtoshi R."/>
            <person name="Malay A.D."/>
            <person name="Moran D.A.P."/>
            <person name="Tomita M."/>
            <person name="Numata K."/>
            <person name="Arakawa K."/>
        </authorList>
    </citation>
    <scope>NUCLEOTIDE SEQUENCE</scope>
</reference>
<name>A0A8X6VT76_TRICX</name>
<protein>
    <submittedName>
        <fullName evidence="1">Uncharacterized protein</fullName>
    </submittedName>
</protein>
<comment type="caution">
    <text evidence="1">The sequence shown here is derived from an EMBL/GenBank/DDBJ whole genome shotgun (WGS) entry which is preliminary data.</text>
</comment>
<dbReference type="PANTHER" id="PTHR22955:SF65">
    <property type="entry name" value="INTEGRASE CATALYTIC DOMAIN-CONTAINING PROTEIN"/>
    <property type="match status" value="1"/>
</dbReference>
<evidence type="ECO:0000313" key="2">
    <source>
        <dbReference type="Proteomes" id="UP000887159"/>
    </source>
</evidence>